<evidence type="ECO:0000256" key="1">
    <source>
        <dbReference type="SAM" id="Phobius"/>
    </source>
</evidence>
<accession>A0A3G5AGH4</accession>
<dbReference type="EMBL" id="MK072409">
    <property type="protein sequence ID" value="AYV84499.1"/>
    <property type="molecule type" value="Genomic_DNA"/>
</dbReference>
<proteinExistence type="predicted"/>
<keyword evidence="1" id="KW-1133">Transmembrane helix</keyword>
<keyword evidence="1" id="KW-0812">Transmembrane</keyword>
<name>A0A3G5AGH4_9VIRU</name>
<sequence length="92" mass="10834">MNRTTPGRIFWKQYMERLSDDGVGSFCLLSYFFHLCYKRSNPDASHLSLLRGFLVLASFCFILGARVVVRDHNFCRFNEKIYWVNSISLMIL</sequence>
<organism evidence="2">
    <name type="scientific">Hyperionvirus sp</name>
    <dbReference type="NCBI Taxonomy" id="2487770"/>
    <lineage>
        <taxon>Viruses</taxon>
        <taxon>Varidnaviria</taxon>
        <taxon>Bamfordvirae</taxon>
        <taxon>Nucleocytoviricota</taxon>
        <taxon>Megaviricetes</taxon>
        <taxon>Imitervirales</taxon>
        <taxon>Mimiviridae</taxon>
        <taxon>Klosneuvirinae</taxon>
    </lineage>
</organism>
<feature type="transmembrane region" description="Helical" evidence="1">
    <location>
        <begin position="49"/>
        <end position="69"/>
    </location>
</feature>
<keyword evidence="1" id="KW-0472">Membrane</keyword>
<reference evidence="2" key="1">
    <citation type="submission" date="2018-10" db="EMBL/GenBank/DDBJ databases">
        <title>Hidden diversity of soil giant viruses.</title>
        <authorList>
            <person name="Schulz F."/>
            <person name="Alteio L."/>
            <person name="Goudeau D."/>
            <person name="Ryan E.M."/>
            <person name="Malmstrom R.R."/>
            <person name="Blanchard J."/>
            <person name="Woyke T."/>
        </authorList>
    </citation>
    <scope>NUCLEOTIDE SEQUENCE</scope>
    <source>
        <strain evidence="2">HYV1</strain>
    </source>
</reference>
<protein>
    <submittedName>
        <fullName evidence="2">Uncharacterized protein</fullName>
    </submittedName>
</protein>
<evidence type="ECO:0000313" key="2">
    <source>
        <dbReference type="EMBL" id="AYV84499.1"/>
    </source>
</evidence>
<gene>
    <name evidence="2" type="ORF">Hyperionvirus27_19</name>
</gene>